<feature type="compositionally biased region" description="Polar residues" evidence="1">
    <location>
        <begin position="76"/>
        <end position="94"/>
    </location>
</feature>
<dbReference type="Proteomes" id="UP000316213">
    <property type="component" value="Unassembled WGS sequence"/>
</dbReference>
<evidence type="ECO:0000259" key="3">
    <source>
        <dbReference type="Pfam" id="PF14237"/>
    </source>
</evidence>
<evidence type="ECO:0000313" key="5">
    <source>
        <dbReference type="Proteomes" id="UP000316213"/>
    </source>
</evidence>
<dbReference type="EMBL" id="SJPM01000004">
    <property type="protein sequence ID" value="TWT97291.1"/>
    <property type="molecule type" value="Genomic_DNA"/>
</dbReference>
<name>A0A5C6ADZ8_9BACT</name>
<dbReference type="Pfam" id="PF14237">
    <property type="entry name" value="GYF_2"/>
    <property type="match status" value="1"/>
</dbReference>
<sequence>MGVRFACHACGKRLNIKTELAGRRGICPACSVRFRIPAYDSDTSTPVEADDQDSSIGSQSAPSTVAESSGGVAVRTPQTRTKVARQSSATTESQVMSGQVSGINGHAVGVHSAAPSKPQSLGASGPPWQHLLGDATATWYVRPPSGGQYGPADGPTMGQWIQEGRVAELAMVWRDGWTDWRVAKEAIPGIVSAGGHTEVTSVAPSPVKPVASTETVETVQPTEIVHRPGPLESNKKKRSQKRIVMSIVLGLIFLGLVGAFVLVLKT</sequence>
<reference evidence="4 5" key="1">
    <citation type="submission" date="2019-02" db="EMBL/GenBank/DDBJ databases">
        <title>Deep-cultivation of Planctomycetes and their phenomic and genomic characterization uncovers novel biology.</title>
        <authorList>
            <person name="Wiegand S."/>
            <person name="Jogler M."/>
            <person name="Boedeker C."/>
            <person name="Pinto D."/>
            <person name="Vollmers J."/>
            <person name="Rivas-Marin E."/>
            <person name="Kohn T."/>
            <person name="Peeters S.H."/>
            <person name="Heuer A."/>
            <person name="Rast P."/>
            <person name="Oberbeckmann S."/>
            <person name="Bunk B."/>
            <person name="Jeske O."/>
            <person name="Meyerdierks A."/>
            <person name="Storesund J.E."/>
            <person name="Kallscheuer N."/>
            <person name="Luecker S."/>
            <person name="Lage O.M."/>
            <person name="Pohl T."/>
            <person name="Merkel B.J."/>
            <person name="Hornburger P."/>
            <person name="Mueller R.-W."/>
            <person name="Bruemmer F."/>
            <person name="Labrenz M."/>
            <person name="Spormann A.M."/>
            <person name="Op Den Camp H."/>
            <person name="Overmann J."/>
            <person name="Amann R."/>
            <person name="Jetten M.S.M."/>
            <person name="Mascher T."/>
            <person name="Medema M.H."/>
            <person name="Devos D.P."/>
            <person name="Kaster A.-K."/>
            <person name="Ovreas L."/>
            <person name="Rohde M."/>
            <person name="Galperin M.Y."/>
            <person name="Jogler C."/>
        </authorList>
    </citation>
    <scope>NUCLEOTIDE SEQUENCE [LARGE SCALE GENOMIC DNA]</scope>
    <source>
        <strain evidence="4 5">Pla100</strain>
    </source>
</reference>
<evidence type="ECO:0000313" key="4">
    <source>
        <dbReference type="EMBL" id="TWT97291.1"/>
    </source>
</evidence>
<organism evidence="4 5">
    <name type="scientific">Neorhodopirellula pilleata</name>
    <dbReference type="NCBI Taxonomy" id="2714738"/>
    <lineage>
        <taxon>Bacteria</taxon>
        <taxon>Pseudomonadati</taxon>
        <taxon>Planctomycetota</taxon>
        <taxon>Planctomycetia</taxon>
        <taxon>Pirellulales</taxon>
        <taxon>Pirellulaceae</taxon>
        <taxon>Neorhodopirellula</taxon>
    </lineage>
</organism>
<protein>
    <recommendedName>
        <fullName evidence="3">GYF domain-containing protein</fullName>
    </recommendedName>
</protein>
<comment type="caution">
    <text evidence="4">The sequence shown here is derived from an EMBL/GenBank/DDBJ whole genome shotgun (WGS) entry which is preliminary data.</text>
</comment>
<feature type="compositionally biased region" description="Polar residues" evidence="1">
    <location>
        <begin position="54"/>
        <end position="67"/>
    </location>
</feature>
<keyword evidence="2" id="KW-0472">Membrane</keyword>
<feature type="domain" description="GYF" evidence="3">
    <location>
        <begin position="139"/>
        <end position="185"/>
    </location>
</feature>
<proteinExistence type="predicted"/>
<accession>A0A5C6ADZ8</accession>
<evidence type="ECO:0000256" key="1">
    <source>
        <dbReference type="SAM" id="MobiDB-lite"/>
    </source>
</evidence>
<keyword evidence="2" id="KW-0812">Transmembrane</keyword>
<evidence type="ECO:0000256" key="2">
    <source>
        <dbReference type="SAM" id="Phobius"/>
    </source>
</evidence>
<gene>
    <name evidence="4" type="ORF">Pla100_24420</name>
</gene>
<dbReference type="InterPro" id="IPR035445">
    <property type="entry name" value="GYF-like_dom_sf"/>
</dbReference>
<dbReference type="OrthoDB" id="292769at2"/>
<keyword evidence="5" id="KW-1185">Reference proteome</keyword>
<feature type="transmembrane region" description="Helical" evidence="2">
    <location>
        <begin position="243"/>
        <end position="264"/>
    </location>
</feature>
<dbReference type="SUPFAM" id="SSF55277">
    <property type="entry name" value="GYF domain"/>
    <property type="match status" value="1"/>
</dbReference>
<dbReference type="AlphaFoldDB" id="A0A5C6ADZ8"/>
<dbReference type="InterPro" id="IPR025640">
    <property type="entry name" value="GYF_2"/>
</dbReference>
<feature type="region of interest" description="Disordered" evidence="1">
    <location>
        <begin position="41"/>
        <end position="94"/>
    </location>
</feature>
<keyword evidence="2" id="KW-1133">Transmembrane helix</keyword>
<dbReference type="RefSeq" id="WP_146577905.1">
    <property type="nucleotide sequence ID" value="NZ_SJPM01000004.1"/>
</dbReference>